<evidence type="ECO:0000313" key="4">
    <source>
        <dbReference type="Proteomes" id="UP000694700"/>
    </source>
</evidence>
<dbReference type="GO" id="GO:0008745">
    <property type="term" value="F:N-acetylmuramoyl-L-alanine amidase activity"/>
    <property type="evidence" value="ECO:0007669"/>
    <property type="project" value="InterPro"/>
</dbReference>
<protein>
    <recommendedName>
        <fullName evidence="2">Peptidoglycan recognition protein family domain-containing protein</fullName>
    </recommendedName>
</protein>
<dbReference type="Gene3D" id="3.40.80.10">
    <property type="entry name" value="Peptidoglycan recognition protein-like"/>
    <property type="match status" value="1"/>
</dbReference>
<dbReference type="InterPro" id="IPR036505">
    <property type="entry name" value="Amidase/PGRP_sf"/>
</dbReference>
<dbReference type="Proteomes" id="UP000694700">
    <property type="component" value="Unplaced"/>
</dbReference>
<dbReference type="CDD" id="cd06583">
    <property type="entry name" value="PGRP"/>
    <property type="match status" value="1"/>
</dbReference>
<sequence length="119" mass="13394">MQYVYLAVSPSFVVGSDGYIYEGRGWMSVGAHTKGRNTVGCGVAFIGNYTAHLPSQYDMELLHHHLVKCGVSNGFLQNNFTILGHRQVVATTNCPGDSLYSEITTWEHYKVRRMLYLEM</sequence>
<dbReference type="SUPFAM" id="SSF55846">
    <property type="entry name" value="N-acetylmuramoyl-L-alanine amidase-like"/>
    <property type="match status" value="1"/>
</dbReference>
<dbReference type="PANTHER" id="PTHR11022:SF66">
    <property type="entry name" value="N-ACETYLMURAMOYL-L-ALANINE AMIDASE"/>
    <property type="match status" value="1"/>
</dbReference>
<dbReference type="InterPro" id="IPR015510">
    <property type="entry name" value="PGRP"/>
</dbReference>
<dbReference type="InterPro" id="IPR006619">
    <property type="entry name" value="PGRP_domain_met/bac"/>
</dbReference>
<dbReference type="GO" id="GO:0009253">
    <property type="term" value="P:peptidoglycan catabolic process"/>
    <property type="evidence" value="ECO:0007669"/>
    <property type="project" value="InterPro"/>
</dbReference>
<proteinExistence type="inferred from homology"/>
<feature type="domain" description="Peptidoglycan recognition protein family" evidence="2">
    <location>
        <begin position="4"/>
        <end position="89"/>
    </location>
</feature>
<comment type="similarity">
    <text evidence="1">Belongs to the N-acetylmuramoyl-L-alanine amidase 2 family.</text>
</comment>
<evidence type="ECO:0000256" key="1">
    <source>
        <dbReference type="ARBA" id="ARBA00007553"/>
    </source>
</evidence>
<evidence type="ECO:0000259" key="2">
    <source>
        <dbReference type="SMART" id="SM00701"/>
    </source>
</evidence>
<dbReference type="PANTHER" id="PTHR11022">
    <property type="entry name" value="PEPTIDOGLYCAN RECOGNITION PROTEIN"/>
    <property type="match status" value="1"/>
</dbReference>
<accession>A0A8C2A5V0</accession>
<dbReference type="GO" id="GO:0008270">
    <property type="term" value="F:zinc ion binding"/>
    <property type="evidence" value="ECO:0007669"/>
    <property type="project" value="InterPro"/>
</dbReference>
<dbReference type="SMART" id="SM00701">
    <property type="entry name" value="PGRP"/>
    <property type="match status" value="1"/>
</dbReference>
<reference evidence="3" key="1">
    <citation type="submission" date="2025-08" db="UniProtKB">
        <authorList>
            <consortium name="Ensembl"/>
        </authorList>
    </citation>
    <scope>IDENTIFICATION</scope>
</reference>
<dbReference type="AlphaFoldDB" id="A0A8C2A5V0"/>
<organism evidence="3 4">
    <name type="scientific">Cyprinus carpio</name>
    <name type="common">Common carp</name>
    <dbReference type="NCBI Taxonomy" id="7962"/>
    <lineage>
        <taxon>Eukaryota</taxon>
        <taxon>Metazoa</taxon>
        <taxon>Chordata</taxon>
        <taxon>Craniata</taxon>
        <taxon>Vertebrata</taxon>
        <taxon>Euteleostomi</taxon>
        <taxon>Actinopterygii</taxon>
        <taxon>Neopterygii</taxon>
        <taxon>Teleostei</taxon>
        <taxon>Ostariophysi</taxon>
        <taxon>Cypriniformes</taxon>
        <taxon>Cyprinidae</taxon>
        <taxon>Cyprininae</taxon>
        <taxon>Cyprinus</taxon>
    </lineage>
</organism>
<evidence type="ECO:0000313" key="3">
    <source>
        <dbReference type="Ensembl" id="ENSCCRP00015100549.1"/>
    </source>
</evidence>
<dbReference type="Ensembl" id="ENSCCRT00015103801.1">
    <property type="protein sequence ID" value="ENSCCRP00015100549.1"/>
    <property type="gene ID" value="ENSCCRG00015040340.1"/>
</dbReference>
<dbReference type="Pfam" id="PF01510">
    <property type="entry name" value="Amidase_2"/>
    <property type="match status" value="1"/>
</dbReference>
<dbReference type="InterPro" id="IPR002502">
    <property type="entry name" value="Amidase_domain"/>
</dbReference>
<name>A0A8C2A5V0_CYPCA</name>